<dbReference type="Gene3D" id="3.30.70.270">
    <property type="match status" value="1"/>
</dbReference>
<evidence type="ECO:0000256" key="2">
    <source>
        <dbReference type="ARBA" id="ARBA00022670"/>
    </source>
</evidence>
<dbReference type="EC" id="3.4.21.92" evidence="12"/>
<feature type="active site" evidence="11">
    <location>
        <position position="187"/>
    </location>
</feature>
<dbReference type="GO" id="GO:0003964">
    <property type="term" value="F:RNA-directed DNA polymerase activity"/>
    <property type="evidence" value="ECO:0007669"/>
    <property type="project" value="UniProtKB-KW"/>
</dbReference>
<dbReference type="PANTHER" id="PTHR10381">
    <property type="entry name" value="ATP-DEPENDENT CLP PROTEASE PROTEOLYTIC SUBUNIT"/>
    <property type="match status" value="1"/>
</dbReference>
<keyword evidence="4" id="KW-0548">Nucleotidyltransferase</keyword>
<evidence type="ECO:0000256" key="10">
    <source>
        <dbReference type="PROSITE-ProRule" id="PRU10085"/>
    </source>
</evidence>
<dbReference type="FunFam" id="3.10.10.10:FF:000007">
    <property type="entry name" value="Retrovirus-related Pol polyprotein from transposon 17.6-like Protein"/>
    <property type="match status" value="1"/>
</dbReference>
<dbReference type="PROSITE" id="PS00381">
    <property type="entry name" value="CLP_PROTEASE_SER"/>
    <property type="match status" value="1"/>
</dbReference>
<evidence type="ECO:0000313" key="15">
    <source>
        <dbReference type="Proteomes" id="UP000265515"/>
    </source>
</evidence>
<dbReference type="InterPro" id="IPR029045">
    <property type="entry name" value="ClpP/crotonase-like_dom_sf"/>
</dbReference>
<evidence type="ECO:0000313" key="14">
    <source>
        <dbReference type="EMBL" id="GBG58926.1"/>
    </source>
</evidence>
<evidence type="ECO:0000256" key="8">
    <source>
        <dbReference type="ARBA" id="ARBA00022825"/>
    </source>
</evidence>
<dbReference type="GO" id="GO:0051117">
    <property type="term" value="F:ATPase binding"/>
    <property type="evidence" value="ECO:0007669"/>
    <property type="project" value="TreeGrafter"/>
</dbReference>
<dbReference type="InterPro" id="IPR043128">
    <property type="entry name" value="Rev_trsase/Diguanyl_cyclase"/>
</dbReference>
<keyword evidence="2 12" id="KW-0645">Protease</keyword>
<dbReference type="SUPFAM" id="SSF56672">
    <property type="entry name" value="DNA/RNA polymerases"/>
    <property type="match status" value="1"/>
</dbReference>
<comment type="caution">
    <text evidence="14">The sequence shown here is derived from an EMBL/GenBank/DDBJ whole genome shotgun (WGS) entry which is preliminary data.</text>
</comment>
<dbReference type="STRING" id="69332.A0A388JM86"/>
<name>A0A388JM86_CHABU</name>
<dbReference type="InterPro" id="IPR018215">
    <property type="entry name" value="ClpP_Ser_AS"/>
</dbReference>
<evidence type="ECO:0000256" key="5">
    <source>
        <dbReference type="ARBA" id="ARBA00022722"/>
    </source>
</evidence>
<evidence type="ECO:0000256" key="12">
    <source>
        <dbReference type="RuleBase" id="RU000549"/>
    </source>
</evidence>
<dbReference type="InterPro" id="IPR001907">
    <property type="entry name" value="ClpP"/>
</dbReference>
<evidence type="ECO:0000256" key="11">
    <source>
        <dbReference type="PROSITE-ProRule" id="PRU10086"/>
    </source>
</evidence>
<dbReference type="EMBL" id="BFEA01000002">
    <property type="protein sequence ID" value="GBG58926.1"/>
    <property type="molecule type" value="Genomic_DNA"/>
</dbReference>
<dbReference type="GO" id="GO:0004176">
    <property type="term" value="F:ATP-dependent peptidase activity"/>
    <property type="evidence" value="ECO:0007669"/>
    <property type="project" value="InterPro"/>
</dbReference>
<dbReference type="OrthoDB" id="2017408at2759"/>
<dbReference type="Proteomes" id="UP000265515">
    <property type="component" value="Unassembled WGS sequence"/>
</dbReference>
<dbReference type="PRINTS" id="PR00127">
    <property type="entry name" value="CLPPROTEASEP"/>
</dbReference>
<keyword evidence="5" id="KW-0540">Nuclease</keyword>
<sequence>MSMLFSGSLRRLGAGVCRLRVSTGWVGNGMVSAATCRGEGGGGRGGGVPNCPSMIGALARGARGYNLVPMVIEQTPRGERVFDIFSRLLKERIVCVNGPITDDSASLIVAQLLFLESEQPDKPIYMYINSPGGVVTAGLAIYDTMQYIQSPVSTLCVGQAASMASLLLAAGHPGERRSLPNARVMIHQPSGGASGQASDIAIHAREILDMRSRLNALYVRHTSCDLARIEPLPRIDDLLDRVQGCKYYSKINLKFGYHQIAIRPEDQHKTAFHTRYGLYEFVVMPFGLCNAPGTFQHAMNRIFQYH</sequence>
<dbReference type="AlphaFoldDB" id="A0A388JM86"/>
<dbReference type="InterPro" id="IPR043502">
    <property type="entry name" value="DNA/RNA_pol_sf"/>
</dbReference>
<evidence type="ECO:0000256" key="9">
    <source>
        <dbReference type="ARBA" id="ARBA00022918"/>
    </source>
</evidence>
<dbReference type="CDD" id="cd07017">
    <property type="entry name" value="S14_ClpP_2"/>
    <property type="match status" value="1"/>
</dbReference>
<dbReference type="Gramene" id="GBG58926">
    <property type="protein sequence ID" value="GBG58926"/>
    <property type="gene ID" value="CBR_g24278"/>
</dbReference>
<proteinExistence type="inferred from homology"/>
<organism evidence="14 15">
    <name type="scientific">Chara braunii</name>
    <name type="common">Braun's stonewort</name>
    <dbReference type="NCBI Taxonomy" id="69332"/>
    <lineage>
        <taxon>Eukaryota</taxon>
        <taxon>Viridiplantae</taxon>
        <taxon>Streptophyta</taxon>
        <taxon>Charophyceae</taxon>
        <taxon>Charales</taxon>
        <taxon>Characeae</taxon>
        <taxon>Chara</taxon>
    </lineage>
</organism>
<dbReference type="Gene3D" id="3.90.226.10">
    <property type="entry name" value="2-enoyl-CoA Hydratase, Chain A, domain 1"/>
    <property type="match status" value="1"/>
</dbReference>
<keyword evidence="7 12" id="KW-0378">Hydrolase</keyword>
<dbReference type="NCBIfam" id="NF001368">
    <property type="entry name" value="PRK00277.1"/>
    <property type="match status" value="1"/>
</dbReference>
<keyword evidence="9" id="KW-0695">RNA-directed DNA polymerase</keyword>
<dbReference type="FunFam" id="3.90.226.10:FF:000001">
    <property type="entry name" value="ATP-dependent Clp protease proteolytic subunit"/>
    <property type="match status" value="1"/>
</dbReference>
<evidence type="ECO:0000256" key="4">
    <source>
        <dbReference type="ARBA" id="ARBA00022695"/>
    </source>
</evidence>
<dbReference type="CDD" id="cd01647">
    <property type="entry name" value="RT_LTR"/>
    <property type="match status" value="1"/>
</dbReference>
<dbReference type="GO" id="GO:0006515">
    <property type="term" value="P:protein quality control for misfolded or incompletely synthesized proteins"/>
    <property type="evidence" value="ECO:0007669"/>
    <property type="project" value="TreeGrafter"/>
</dbReference>
<evidence type="ECO:0000256" key="1">
    <source>
        <dbReference type="ARBA" id="ARBA00007039"/>
    </source>
</evidence>
<dbReference type="SUPFAM" id="SSF52096">
    <property type="entry name" value="ClpP/crotonase"/>
    <property type="match status" value="1"/>
</dbReference>
<dbReference type="PANTHER" id="PTHR10381:SF11">
    <property type="entry name" value="ATP-DEPENDENT CLP PROTEASE PROTEOLYTIC SUBUNIT, MITOCHONDRIAL"/>
    <property type="match status" value="1"/>
</dbReference>
<dbReference type="PROSITE" id="PS00382">
    <property type="entry name" value="CLP_PROTEASE_HIS"/>
    <property type="match status" value="1"/>
</dbReference>
<evidence type="ECO:0000256" key="6">
    <source>
        <dbReference type="ARBA" id="ARBA00022759"/>
    </source>
</evidence>
<comment type="similarity">
    <text evidence="1 13">Belongs to the peptidase S14 family.</text>
</comment>
<dbReference type="InterPro" id="IPR033135">
    <property type="entry name" value="ClpP_His_AS"/>
</dbReference>
<dbReference type="Pfam" id="PF00574">
    <property type="entry name" value="CLP_protease"/>
    <property type="match status" value="1"/>
</dbReference>
<dbReference type="GO" id="GO:0009840">
    <property type="term" value="C:chloroplastic endopeptidase Clp complex"/>
    <property type="evidence" value="ECO:0007669"/>
    <property type="project" value="UniProtKB-ARBA"/>
</dbReference>
<keyword evidence="3" id="KW-0808">Transferase</keyword>
<dbReference type="GO" id="GO:0004519">
    <property type="term" value="F:endonuclease activity"/>
    <property type="evidence" value="ECO:0007669"/>
    <property type="project" value="UniProtKB-KW"/>
</dbReference>
<evidence type="ECO:0000256" key="3">
    <source>
        <dbReference type="ARBA" id="ARBA00022679"/>
    </source>
</evidence>
<keyword evidence="15" id="KW-1185">Reference proteome</keyword>
<evidence type="ECO:0000256" key="13">
    <source>
        <dbReference type="RuleBase" id="RU003567"/>
    </source>
</evidence>
<keyword evidence="6" id="KW-0255">Endonuclease</keyword>
<dbReference type="HAMAP" id="MF_00444">
    <property type="entry name" value="ClpP"/>
    <property type="match status" value="1"/>
</dbReference>
<gene>
    <name evidence="14" type="ORF">CBR_g24278</name>
</gene>
<reference evidence="14 15" key="1">
    <citation type="journal article" date="2018" name="Cell">
        <title>The Chara Genome: Secondary Complexity and Implications for Plant Terrestrialization.</title>
        <authorList>
            <person name="Nishiyama T."/>
            <person name="Sakayama H."/>
            <person name="Vries J.D."/>
            <person name="Buschmann H."/>
            <person name="Saint-Marcoux D."/>
            <person name="Ullrich K.K."/>
            <person name="Haas F.B."/>
            <person name="Vanderstraeten L."/>
            <person name="Becker D."/>
            <person name="Lang D."/>
            <person name="Vosolsobe S."/>
            <person name="Rombauts S."/>
            <person name="Wilhelmsson P.K.I."/>
            <person name="Janitza P."/>
            <person name="Kern R."/>
            <person name="Heyl A."/>
            <person name="Rumpler F."/>
            <person name="Villalobos L.I.A.C."/>
            <person name="Clay J.M."/>
            <person name="Skokan R."/>
            <person name="Toyoda A."/>
            <person name="Suzuki Y."/>
            <person name="Kagoshima H."/>
            <person name="Schijlen E."/>
            <person name="Tajeshwar N."/>
            <person name="Catarino B."/>
            <person name="Hetherington A.J."/>
            <person name="Saltykova A."/>
            <person name="Bonnot C."/>
            <person name="Breuninger H."/>
            <person name="Symeonidi A."/>
            <person name="Radhakrishnan G.V."/>
            <person name="Van Nieuwerburgh F."/>
            <person name="Deforce D."/>
            <person name="Chang C."/>
            <person name="Karol K.G."/>
            <person name="Hedrich R."/>
            <person name="Ulvskov P."/>
            <person name="Glockner G."/>
            <person name="Delwiche C.F."/>
            <person name="Petrasek J."/>
            <person name="Van de Peer Y."/>
            <person name="Friml J."/>
            <person name="Beilby M."/>
            <person name="Dolan L."/>
            <person name="Kohara Y."/>
            <person name="Sugano S."/>
            <person name="Fujiyama A."/>
            <person name="Delaux P.-M."/>
            <person name="Quint M."/>
            <person name="TheiBen G."/>
            <person name="Hagemann M."/>
            <person name="Harholt J."/>
            <person name="Dunand C."/>
            <person name="Zachgo S."/>
            <person name="Langdale J."/>
            <person name="Maumus F."/>
            <person name="Straeten D.V.D."/>
            <person name="Gould S.B."/>
            <person name="Rensing S.A."/>
        </authorList>
    </citation>
    <scope>NUCLEOTIDE SEQUENCE [LARGE SCALE GENOMIC DNA]</scope>
    <source>
        <strain evidence="14 15">S276</strain>
    </source>
</reference>
<evidence type="ECO:0000256" key="7">
    <source>
        <dbReference type="ARBA" id="ARBA00022801"/>
    </source>
</evidence>
<protein>
    <recommendedName>
        <fullName evidence="13">ATP-dependent Clp protease proteolytic subunit</fullName>
        <ecNumber evidence="12">3.4.21.92</ecNumber>
    </recommendedName>
</protein>
<dbReference type="InterPro" id="IPR023562">
    <property type="entry name" value="ClpP/TepA"/>
</dbReference>
<dbReference type="GO" id="GO:0009534">
    <property type="term" value="C:chloroplast thylakoid"/>
    <property type="evidence" value="ECO:0007669"/>
    <property type="project" value="UniProtKB-ARBA"/>
</dbReference>
<feature type="active site" evidence="10">
    <location>
        <position position="162"/>
    </location>
</feature>
<accession>A0A388JM86</accession>
<dbReference type="GO" id="GO:0004252">
    <property type="term" value="F:serine-type endopeptidase activity"/>
    <property type="evidence" value="ECO:0007669"/>
    <property type="project" value="UniProtKB-EC"/>
</dbReference>
<keyword evidence="8 12" id="KW-0720">Serine protease</keyword>